<evidence type="ECO:0000313" key="2">
    <source>
        <dbReference type="Proteomes" id="UP000626242"/>
    </source>
</evidence>
<protein>
    <recommendedName>
        <fullName evidence="3">Glycosyl transferase family 1 domain-containing protein</fullName>
    </recommendedName>
</protein>
<dbReference type="RefSeq" id="WP_251833696.1">
    <property type="nucleotide sequence ID" value="NZ_JACSPS010000002.1"/>
</dbReference>
<gene>
    <name evidence="1" type="ORF">H9628_08490</name>
</gene>
<name>A0ABR8WNP9_9FLAO</name>
<dbReference type="EMBL" id="JACSPS010000002">
    <property type="protein sequence ID" value="MBD8018508.1"/>
    <property type="molecule type" value="Genomic_DNA"/>
</dbReference>
<comment type="caution">
    <text evidence="1">The sequence shown here is derived from an EMBL/GenBank/DDBJ whole genome shotgun (WGS) entry which is preliminary data.</text>
</comment>
<accession>A0ABR8WNP9</accession>
<proteinExistence type="predicted"/>
<keyword evidence="2" id="KW-1185">Reference proteome</keyword>
<sequence>MERIAYIELDTHAEIAGNFMELMKDSEQFSVDYYFSPKIFKQIGTNSQRAFEIRPEDLLAVLKDEKYALVIIGTVHRYFDLFFKVTAHFNTSVIIHNLNFTKISSLQLLENVFKKDFTYRLKLLLKEDLLSAPKVFEKAANLLVLDESLLKTNPRSKLNSLPVFFLNEYESERNSNITVVIPGAVSQERRNYRRLLERIKTFSGERHFQFVFLGKAAGKELQWLKDFEKDKLQNISLKYFTEKVPQQLFDEWMQRAEILWCPLQPETEFFSQKEYYGITKLSGNLGDAIKYGKIAIFPSDYPNSNRFIIPEHENVEDQLYTLTKVTAYDFKEKYAKEKVLKTLEETLRKFL</sequence>
<evidence type="ECO:0008006" key="3">
    <source>
        <dbReference type="Google" id="ProtNLM"/>
    </source>
</evidence>
<reference evidence="1 2" key="1">
    <citation type="submission" date="2020-08" db="EMBL/GenBank/DDBJ databases">
        <title>A Genomic Blueprint of the Chicken Gut Microbiome.</title>
        <authorList>
            <person name="Gilroy R."/>
            <person name="Ravi A."/>
            <person name="Getino M."/>
            <person name="Pursley I."/>
            <person name="Horton D.L."/>
            <person name="Alikhan N.-F."/>
            <person name="Baker D."/>
            <person name="Gharbi K."/>
            <person name="Hall N."/>
            <person name="Watson M."/>
            <person name="Adriaenssens E.M."/>
            <person name="Foster-Nyarko E."/>
            <person name="Jarju S."/>
            <person name="Secka A."/>
            <person name="Antonio M."/>
            <person name="Oren A."/>
            <person name="Chaudhuri R."/>
            <person name="La Ragione R.M."/>
            <person name="Hildebrand F."/>
            <person name="Pallen M.J."/>
        </authorList>
    </citation>
    <scope>NUCLEOTIDE SEQUENCE [LARGE SCALE GENOMIC DNA]</scope>
    <source>
        <strain evidence="1 2">Sa1CVA4</strain>
    </source>
</reference>
<dbReference type="Proteomes" id="UP000626242">
    <property type="component" value="Unassembled WGS sequence"/>
</dbReference>
<organism evidence="1 2">
    <name type="scientific">Kaistella pullorum</name>
    <dbReference type="NCBI Taxonomy" id="2763074"/>
    <lineage>
        <taxon>Bacteria</taxon>
        <taxon>Pseudomonadati</taxon>
        <taxon>Bacteroidota</taxon>
        <taxon>Flavobacteriia</taxon>
        <taxon>Flavobacteriales</taxon>
        <taxon>Weeksellaceae</taxon>
        <taxon>Chryseobacterium group</taxon>
        <taxon>Kaistella</taxon>
    </lineage>
</organism>
<evidence type="ECO:0000313" key="1">
    <source>
        <dbReference type="EMBL" id="MBD8018508.1"/>
    </source>
</evidence>